<accession>A0A852VM75</accession>
<organism evidence="1 2">
    <name type="scientific">Tunturiibacter lichenicola</name>
    <dbReference type="NCBI Taxonomy" id="2051959"/>
    <lineage>
        <taxon>Bacteria</taxon>
        <taxon>Pseudomonadati</taxon>
        <taxon>Acidobacteriota</taxon>
        <taxon>Terriglobia</taxon>
        <taxon>Terriglobales</taxon>
        <taxon>Acidobacteriaceae</taxon>
        <taxon>Tunturiibacter</taxon>
    </lineage>
</organism>
<reference evidence="1 2" key="1">
    <citation type="submission" date="2020-07" db="EMBL/GenBank/DDBJ databases">
        <title>Genomic Encyclopedia of Type Strains, Phase IV (KMG-V): Genome sequencing to study the core and pangenomes of soil and plant-associated prokaryotes.</title>
        <authorList>
            <person name="Whitman W."/>
        </authorList>
    </citation>
    <scope>NUCLEOTIDE SEQUENCE [LARGE SCALE GENOMIC DNA]</scope>
    <source>
        <strain evidence="1 2">M8UP22</strain>
    </source>
</reference>
<gene>
    <name evidence="1" type="ORF">HDF08_002604</name>
</gene>
<protein>
    <submittedName>
        <fullName evidence="1">Uncharacterized protein</fullName>
    </submittedName>
</protein>
<dbReference type="EMBL" id="JACCCU010000002">
    <property type="protein sequence ID" value="NYF90502.1"/>
    <property type="molecule type" value="Genomic_DNA"/>
</dbReference>
<evidence type="ECO:0000313" key="2">
    <source>
        <dbReference type="Proteomes" id="UP000564385"/>
    </source>
</evidence>
<proteinExistence type="predicted"/>
<dbReference type="Proteomes" id="UP000564385">
    <property type="component" value="Unassembled WGS sequence"/>
</dbReference>
<comment type="caution">
    <text evidence="1">The sequence shown here is derived from an EMBL/GenBank/DDBJ whole genome shotgun (WGS) entry which is preliminary data.</text>
</comment>
<dbReference type="AlphaFoldDB" id="A0A852VM75"/>
<sequence>MELRAIASGHLCLSVGWKVTIDFVYEGLG</sequence>
<evidence type="ECO:0000313" key="1">
    <source>
        <dbReference type="EMBL" id="NYF90502.1"/>
    </source>
</evidence>
<name>A0A852VM75_9BACT</name>